<dbReference type="EMBL" id="MU394317">
    <property type="protein sequence ID" value="KAI6086247.1"/>
    <property type="molecule type" value="Genomic_DNA"/>
</dbReference>
<accession>A0ACC0D133</accession>
<proteinExistence type="predicted"/>
<evidence type="ECO:0000313" key="2">
    <source>
        <dbReference type="Proteomes" id="UP001497680"/>
    </source>
</evidence>
<dbReference type="Proteomes" id="UP001497680">
    <property type="component" value="Unassembled WGS sequence"/>
</dbReference>
<gene>
    <name evidence="1" type="ORF">F4821DRAFT_278650</name>
</gene>
<organism evidence="1 2">
    <name type="scientific">Hypoxylon rubiginosum</name>
    <dbReference type="NCBI Taxonomy" id="110542"/>
    <lineage>
        <taxon>Eukaryota</taxon>
        <taxon>Fungi</taxon>
        <taxon>Dikarya</taxon>
        <taxon>Ascomycota</taxon>
        <taxon>Pezizomycotina</taxon>
        <taxon>Sordariomycetes</taxon>
        <taxon>Xylariomycetidae</taxon>
        <taxon>Xylariales</taxon>
        <taxon>Hypoxylaceae</taxon>
        <taxon>Hypoxylon</taxon>
    </lineage>
</organism>
<name>A0ACC0D133_9PEZI</name>
<reference evidence="1 2" key="1">
    <citation type="journal article" date="2022" name="New Phytol.">
        <title>Ecological generalism drives hyperdiversity of secondary metabolite gene clusters in xylarialean endophytes.</title>
        <authorList>
            <person name="Franco M.E.E."/>
            <person name="Wisecaver J.H."/>
            <person name="Arnold A.E."/>
            <person name="Ju Y.M."/>
            <person name="Slot J.C."/>
            <person name="Ahrendt S."/>
            <person name="Moore L.P."/>
            <person name="Eastman K.E."/>
            <person name="Scott K."/>
            <person name="Konkel Z."/>
            <person name="Mondo S.J."/>
            <person name="Kuo A."/>
            <person name="Hayes R.D."/>
            <person name="Haridas S."/>
            <person name="Andreopoulos B."/>
            <person name="Riley R."/>
            <person name="LaButti K."/>
            <person name="Pangilinan J."/>
            <person name="Lipzen A."/>
            <person name="Amirebrahimi M."/>
            <person name="Yan J."/>
            <person name="Adam C."/>
            <person name="Keymanesh K."/>
            <person name="Ng V."/>
            <person name="Louie K."/>
            <person name="Northen T."/>
            <person name="Drula E."/>
            <person name="Henrissat B."/>
            <person name="Hsieh H.M."/>
            <person name="Youens-Clark K."/>
            <person name="Lutzoni F."/>
            <person name="Miadlikowska J."/>
            <person name="Eastwood D.C."/>
            <person name="Hamelin R.C."/>
            <person name="Grigoriev I.V."/>
            <person name="U'Ren J.M."/>
        </authorList>
    </citation>
    <scope>NUCLEOTIDE SEQUENCE [LARGE SCALE GENOMIC DNA]</scope>
    <source>
        <strain evidence="1 2">ER1909</strain>
    </source>
</reference>
<comment type="caution">
    <text evidence="1">The sequence shown here is derived from an EMBL/GenBank/DDBJ whole genome shotgun (WGS) entry which is preliminary data.</text>
</comment>
<sequence>MSKPKEKDGCTASCCAAPQPLPQVEDDCGNTDCCSTNDAAKSHCESPSSIGAGSGCQDDCCAAPKPEAKDGCCSSGSCTGEKAAETTKDDVCCKLSSPGGEEACSDECCRPANSKADFGRQDACCASTAQGSDANDSCCGPKTPIASSANSDGCCASKNENFKDGCCEAVEPKADDSCKDSCCDAEEAAGEKDSSNDLSQDSCKDACCSSKSKSNAADPPCCEGKQKPCCDATCIDRLVLRETAEEVEEGQYHNCFPGTAWSNFLKGDNTTTGSTRSREKTIRERYETRLAALGCLCRALIALGQESCCASSEVSSVERKRGPKKSLRSRSREKPITTCSKSKVAESCCSTSPMRKPPASAPQQGKSCSKGCCGGAKKKPDITPIKEASCCSGSQGSNRDCCQLDKSMVIEHVSEKGVSDDIKITNLEKGLSGSERVVLSISGMTCTGCETKLQQTLGKVDAVKNLKTSLVMARVEFQLDLGSATPEEVMKHIERTTEFKCDRIATHGSTIEVIPAEGAKQFIKQPMPLGVENVDLIDDQTVRITFEPEIIGARDLINKGFQTPLTLAPPQADPALAAGSKHVRHMGWMTLASALLTVPVLVLAWAPLEERPVAYGSVSLALATLVQVFIAGPFYPKALKSLIFSRVVEMDLLIVLSTTAAYVFSVVSFGYLASGQPLSTGDFFETSTLLVTLIMVGRWVSALARQKAVESISIRALQASTAIIISSDGTEAEVDARLLQHGDVFKVAPHTQAPTDGVILSGETEVDESMLTGESRPVEKKPGSIIIAGSLNGPGTITARLTKLPGENTISTIAGMVDDAKLTKPKIQDLADRVASYFVPVVVSLTIAVFVIWIAVGIRVQGKSGSEAVTQAITYAITVLIVSCPCAIGLAVPMVIVIACGVAAEKGLIFKASEALEVAHKTSHVVFDKTGTLTEGKLSVVMEEYPLKNVDVITPRILGLLADVNHPVSSAVTAHLKDRGIQAARIDDVKSLPGKGVEGYVNGLLIQAGNSRWLGVASNPRVRAVLSKGYTAFCVTVGPELQAVYGLCDTIRADAASVVAALQKRNIAVSMLSGDDDGAVSAVASAVGIPPENAKSRCSPADKRAYIQELLGSQTGGADGNGKKQQQQQQPVVVFVGDGTNDAVALAQATIGVHVNSGTDVAQSAADVVLVRPALAGLLVMLDVSRAAVRRVAFNFGWSAVYNVFAVLLAAGAFVSAGSGESARIPPEFAGLGELVSVLPVVVVAVSLRWARL</sequence>
<evidence type="ECO:0000313" key="1">
    <source>
        <dbReference type="EMBL" id="KAI6086247.1"/>
    </source>
</evidence>
<protein>
    <submittedName>
        <fullName evidence="1">Heavy metal translocatin</fullName>
    </submittedName>
</protein>
<keyword evidence="2" id="KW-1185">Reference proteome</keyword>